<dbReference type="InterPro" id="IPR002645">
    <property type="entry name" value="STAS_dom"/>
</dbReference>
<dbReference type="AlphaFoldDB" id="A0A5N0TFG5"/>
<dbReference type="NCBIfam" id="TIGR03814">
    <property type="entry name" value="Gln_ase"/>
    <property type="match status" value="1"/>
</dbReference>
<feature type="binding site" evidence="6">
    <location>
        <position position="264"/>
    </location>
    <ligand>
        <name>substrate</name>
    </ligand>
</feature>
<dbReference type="InterPro" id="IPR012338">
    <property type="entry name" value="Beta-lactam/transpept-like"/>
</dbReference>
<keyword evidence="10" id="KW-1185">Reference proteome</keyword>
<feature type="binding site" evidence="6">
    <location>
        <position position="119"/>
    </location>
    <ligand>
        <name>substrate</name>
    </ligand>
</feature>
<organism evidence="9 10">
    <name type="scientific">Marinihelvus fidelis</name>
    <dbReference type="NCBI Taxonomy" id="2613842"/>
    <lineage>
        <taxon>Bacteria</taxon>
        <taxon>Pseudomonadati</taxon>
        <taxon>Pseudomonadota</taxon>
        <taxon>Gammaproteobacteria</taxon>
        <taxon>Chromatiales</taxon>
        <taxon>Wenzhouxiangellaceae</taxon>
        <taxon>Marinihelvus</taxon>
    </lineage>
</organism>
<dbReference type="SMART" id="SM00100">
    <property type="entry name" value="cNMP"/>
    <property type="match status" value="1"/>
</dbReference>
<dbReference type="PROSITE" id="PS00888">
    <property type="entry name" value="CNMP_BINDING_1"/>
    <property type="match status" value="1"/>
</dbReference>
<feature type="binding site" evidence="6">
    <location>
        <position position="163"/>
    </location>
    <ligand>
        <name>substrate</name>
    </ligand>
</feature>
<comment type="similarity">
    <text evidence="1 6">Belongs to the glutaminase family.</text>
</comment>
<protein>
    <recommendedName>
        <fullName evidence="3 6">Glutaminase</fullName>
        <ecNumber evidence="3 6">3.5.1.2</ecNumber>
    </recommendedName>
</protein>
<feature type="domain" description="STAS" evidence="8">
    <location>
        <begin position="352"/>
        <end position="454"/>
    </location>
</feature>
<dbReference type="InterPro" id="IPR018488">
    <property type="entry name" value="cNMP-bd_CS"/>
</dbReference>
<dbReference type="GO" id="GO:0004359">
    <property type="term" value="F:glutaminase activity"/>
    <property type="evidence" value="ECO:0007669"/>
    <property type="project" value="UniProtKB-UniRule"/>
</dbReference>
<feature type="domain" description="Cyclic nucleotide-binding" evidence="7">
    <location>
        <begin position="479"/>
        <end position="580"/>
    </location>
</feature>
<comment type="catalytic activity">
    <reaction evidence="5 6">
        <text>L-glutamine + H2O = L-glutamate + NH4(+)</text>
        <dbReference type="Rhea" id="RHEA:15889"/>
        <dbReference type="ChEBI" id="CHEBI:15377"/>
        <dbReference type="ChEBI" id="CHEBI:28938"/>
        <dbReference type="ChEBI" id="CHEBI:29985"/>
        <dbReference type="ChEBI" id="CHEBI:58359"/>
        <dbReference type="EC" id="3.5.1.2"/>
    </reaction>
</comment>
<feature type="binding site" evidence="6">
    <location>
        <position position="69"/>
    </location>
    <ligand>
        <name>substrate</name>
    </ligand>
</feature>
<gene>
    <name evidence="6 9" type="primary">glsA</name>
    <name evidence="9" type="ORF">F3N42_02320</name>
</gene>
<evidence type="ECO:0000313" key="10">
    <source>
        <dbReference type="Proteomes" id="UP000325372"/>
    </source>
</evidence>
<evidence type="ECO:0000256" key="2">
    <source>
        <dbReference type="ARBA" id="ARBA00011881"/>
    </source>
</evidence>
<dbReference type="PROSITE" id="PS00889">
    <property type="entry name" value="CNMP_BINDING_2"/>
    <property type="match status" value="1"/>
</dbReference>
<dbReference type="SUPFAM" id="SSF52091">
    <property type="entry name" value="SpoIIaa-like"/>
    <property type="match status" value="1"/>
</dbReference>
<evidence type="ECO:0000313" key="9">
    <source>
        <dbReference type="EMBL" id="KAA9133214.1"/>
    </source>
</evidence>
<dbReference type="GO" id="GO:0006543">
    <property type="term" value="P:L-glutamine catabolic process"/>
    <property type="evidence" value="ECO:0007669"/>
    <property type="project" value="TreeGrafter"/>
</dbReference>
<accession>A0A5N0TFG5</accession>
<sequence>MEAVVRTTSFQHYLDQLYARFLDVRDGDVANYIPELAHVDADAFGMALVTVDGHVYQAGDSRTPFSIQSISKAFTYGIALEDQGPARVAEKIDVEPSGEAFNSISLEPKTGRPRNPMINAGAIVATSLVNGEDAAARLERILAKFEHYAGRPLGINPAIYESERSTGHRNRAIAHLLRNYEILEGDPEEPLDAYFRQCAIEVTARDLALMGATLANDGVNPITAVRALPSPLVPNVLAVMATCGMYDYSGNWIFQVGMPAKSGVGGGVVAVLPGQFGLAVYSPRLDAKGNSVRGIAVCESVSRDFGMHMLRVTRTTTHSVVRNTYTLADVHSNLQRDRDSALALREHGHRALVLELTGELMFVAAEVISSTVADAMSGRDWLILDLARVMAVDNPGGALLTALMDELIDAGKIVVIAGSDGHFAFRQAVRVHFNGRDAAPVFDYADVDRALEYVEDRILESIGLPSHEQRQVHLDEQPLCKGLAADELDLFRSLLDEQSFRPGQVICAEGEAADFVYLLRHGRVRVSLTLDNKHNHRLGAYTAGWVFGESALFSDHNRSADIIADTNVSLYRLDPARLEQPKDARIAALKAKLFANLAELSLDRLVRANHEIRVLTK</sequence>
<dbReference type="InterPro" id="IPR000595">
    <property type="entry name" value="cNMP-bd_dom"/>
</dbReference>
<dbReference type="EMBL" id="VYXP01000002">
    <property type="protein sequence ID" value="KAA9133214.1"/>
    <property type="molecule type" value="Genomic_DNA"/>
</dbReference>
<evidence type="ECO:0000259" key="7">
    <source>
        <dbReference type="PROSITE" id="PS50042"/>
    </source>
</evidence>
<dbReference type="Gene3D" id="2.60.120.10">
    <property type="entry name" value="Jelly Rolls"/>
    <property type="match status" value="1"/>
</dbReference>
<feature type="binding site" evidence="6">
    <location>
        <position position="246"/>
    </location>
    <ligand>
        <name>substrate</name>
    </ligand>
</feature>
<evidence type="ECO:0000256" key="6">
    <source>
        <dbReference type="HAMAP-Rule" id="MF_00313"/>
    </source>
</evidence>
<dbReference type="CDD" id="cd00038">
    <property type="entry name" value="CAP_ED"/>
    <property type="match status" value="1"/>
</dbReference>
<keyword evidence="4 6" id="KW-0378">Hydrolase</keyword>
<dbReference type="Gene3D" id="3.30.750.24">
    <property type="entry name" value="STAS domain"/>
    <property type="match status" value="1"/>
</dbReference>
<dbReference type="GO" id="GO:0006537">
    <property type="term" value="P:glutamate biosynthetic process"/>
    <property type="evidence" value="ECO:0007669"/>
    <property type="project" value="TreeGrafter"/>
</dbReference>
<dbReference type="HAMAP" id="MF_00313">
    <property type="entry name" value="Glutaminase"/>
    <property type="match status" value="1"/>
</dbReference>
<dbReference type="Proteomes" id="UP000325372">
    <property type="component" value="Unassembled WGS sequence"/>
</dbReference>
<dbReference type="InterPro" id="IPR014710">
    <property type="entry name" value="RmlC-like_jellyroll"/>
</dbReference>
<dbReference type="SUPFAM" id="SSF56601">
    <property type="entry name" value="beta-lactamase/transpeptidase-like"/>
    <property type="match status" value="1"/>
</dbReference>
<evidence type="ECO:0000256" key="4">
    <source>
        <dbReference type="ARBA" id="ARBA00022801"/>
    </source>
</evidence>
<dbReference type="FunFam" id="3.40.710.10:FF:000005">
    <property type="entry name" value="Glutaminase"/>
    <property type="match status" value="1"/>
</dbReference>
<dbReference type="EC" id="3.5.1.2" evidence="3 6"/>
<proteinExistence type="inferred from homology"/>
<dbReference type="PANTHER" id="PTHR12544">
    <property type="entry name" value="GLUTAMINASE"/>
    <property type="match status" value="1"/>
</dbReference>
<feature type="binding site" evidence="6">
    <location>
        <position position="170"/>
    </location>
    <ligand>
        <name>substrate</name>
    </ligand>
</feature>
<comment type="caution">
    <text evidence="9">The sequence shown here is derived from an EMBL/GenBank/DDBJ whole genome shotgun (WGS) entry which is preliminary data.</text>
</comment>
<dbReference type="Pfam" id="PF04960">
    <property type="entry name" value="Glutaminase"/>
    <property type="match status" value="1"/>
</dbReference>
<dbReference type="InterPro" id="IPR018490">
    <property type="entry name" value="cNMP-bd_dom_sf"/>
</dbReference>
<evidence type="ECO:0000256" key="5">
    <source>
        <dbReference type="ARBA" id="ARBA00049534"/>
    </source>
</evidence>
<evidence type="ECO:0000256" key="3">
    <source>
        <dbReference type="ARBA" id="ARBA00012918"/>
    </source>
</evidence>
<evidence type="ECO:0000256" key="1">
    <source>
        <dbReference type="ARBA" id="ARBA00011076"/>
    </source>
</evidence>
<feature type="binding site" evidence="6">
    <location>
        <position position="194"/>
    </location>
    <ligand>
        <name>substrate</name>
    </ligand>
</feature>
<dbReference type="InterPro" id="IPR036513">
    <property type="entry name" value="STAS_dom_sf"/>
</dbReference>
<dbReference type="SUPFAM" id="SSF51206">
    <property type="entry name" value="cAMP-binding domain-like"/>
    <property type="match status" value="1"/>
</dbReference>
<dbReference type="Gene3D" id="3.40.710.10">
    <property type="entry name" value="DD-peptidase/beta-lactamase superfamily"/>
    <property type="match status" value="1"/>
</dbReference>
<dbReference type="PROSITE" id="PS50042">
    <property type="entry name" value="CNMP_BINDING_3"/>
    <property type="match status" value="1"/>
</dbReference>
<dbReference type="InterPro" id="IPR015868">
    <property type="entry name" value="Glutaminase"/>
</dbReference>
<evidence type="ECO:0000259" key="8">
    <source>
        <dbReference type="PROSITE" id="PS50801"/>
    </source>
</evidence>
<keyword evidence="6" id="KW-0007">Acetylation</keyword>
<dbReference type="PROSITE" id="PS50801">
    <property type="entry name" value="STAS"/>
    <property type="match status" value="1"/>
</dbReference>
<name>A0A5N0TFG5_9GAMM</name>
<dbReference type="Pfam" id="PF00027">
    <property type="entry name" value="cNMP_binding"/>
    <property type="match status" value="1"/>
</dbReference>
<comment type="subunit">
    <text evidence="2 6">Homotetramer.</text>
</comment>
<reference evidence="9 10" key="1">
    <citation type="submission" date="2019-09" db="EMBL/GenBank/DDBJ databases">
        <title>Wenzhouxiangella sp. Genome sequencing and assembly.</title>
        <authorList>
            <person name="Zhang R."/>
        </authorList>
    </citation>
    <scope>NUCLEOTIDE SEQUENCE [LARGE SCALE GENOMIC DNA]</scope>
    <source>
        <strain evidence="9 10">W260</strain>
    </source>
</reference>
<dbReference type="PANTHER" id="PTHR12544:SF29">
    <property type="entry name" value="GLUTAMINASE"/>
    <property type="match status" value="1"/>
</dbReference>